<accession>A0A0E3BPI4</accession>
<dbReference type="Proteomes" id="UP000029549">
    <property type="component" value="Unassembled WGS sequence"/>
</dbReference>
<evidence type="ECO:0008006" key="3">
    <source>
        <dbReference type="Google" id="ProtNLM"/>
    </source>
</evidence>
<evidence type="ECO:0000313" key="1">
    <source>
        <dbReference type="EMBL" id="KGH02821.1"/>
    </source>
</evidence>
<protein>
    <recommendedName>
        <fullName evidence="3">DUF1439 domain-containing protein</fullName>
    </recommendedName>
</protein>
<dbReference type="AlphaFoldDB" id="A0A0E3BPI4"/>
<reference evidence="1 2" key="1">
    <citation type="submission" date="2013-09" db="EMBL/GenBank/DDBJ databases">
        <title>High correlation between genotypes and phenotypes of environmental bacteria Comamonas testosteroni strains.</title>
        <authorList>
            <person name="Liu L."/>
            <person name="Zhu W."/>
            <person name="Xia X."/>
            <person name="Xu B."/>
            <person name="Luo M."/>
            <person name="Wang G."/>
        </authorList>
    </citation>
    <scope>NUCLEOTIDE SEQUENCE [LARGE SCALE GENOMIC DNA]</scope>
    <source>
        <strain evidence="1 2">DF2</strain>
    </source>
</reference>
<evidence type="ECO:0000313" key="2">
    <source>
        <dbReference type="Proteomes" id="UP000029549"/>
    </source>
</evidence>
<dbReference type="EMBL" id="AWTP01000176">
    <property type="protein sequence ID" value="KGH02821.1"/>
    <property type="molecule type" value="Genomic_DNA"/>
</dbReference>
<dbReference type="Gene3D" id="3.15.10.40">
    <property type="entry name" value="Uncharacterised protein PF07273, DUF1439"/>
    <property type="match status" value="1"/>
</dbReference>
<proteinExistence type="predicted"/>
<name>A0A0E3BPI4_9BURK</name>
<keyword evidence="2" id="KW-1185">Reference proteome</keyword>
<organism evidence="1 2">
    <name type="scientific">Comamonas thiooxydans</name>
    <dbReference type="NCBI Taxonomy" id="363952"/>
    <lineage>
        <taxon>Bacteria</taxon>
        <taxon>Pseudomonadati</taxon>
        <taxon>Pseudomonadota</taxon>
        <taxon>Betaproteobacteria</taxon>
        <taxon>Burkholderiales</taxon>
        <taxon>Comamonadaceae</taxon>
        <taxon>Comamonas</taxon>
    </lineage>
</organism>
<sequence length="178" mass="19098">MGMAATGCSGKSVPSSVSVSQQKLQEMLARRFPRQFPVAGLLQLDLKAPQLSMLPERNMLNAVIPAELSGKVLKEQYSGLLNVDFALRYEPTDRTLRAYQIKVNQLSMDGLSPALSDMLGTYATALAEQAMGQVVLYQLQDQDLALVDALAMEPGAITVTAQGLTVALVQKASAGSKR</sequence>
<gene>
    <name evidence="1" type="ORF">P608_26085</name>
</gene>
<comment type="caution">
    <text evidence="1">The sequence shown here is derived from an EMBL/GenBank/DDBJ whole genome shotgun (WGS) entry which is preliminary data.</text>
</comment>